<dbReference type="AlphaFoldDB" id="A0A2K1JPS5"/>
<dbReference type="EnsemblPlants" id="Pp3c12_7460V3.1">
    <property type="protein sequence ID" value="Pp3c12_7460V3.1"/>
    <property type="gene ID" value="Pp3c12_7460"/>
</dbReference>
<reference evidence="1 3" key="2">
    <citation type="journal article" date="2018" name="Plant J.">
        <title>The Physcomitrella patens chromosome-scale assembly reveals moss genome structure and evolution.</title>
        <authorList>
            <person name="Lang D."/>
            <person name="Ullrich K.K."/>
            <person name="Murat F."/>
            <person name="Fuchs J."/>
            <person name="Jenkins J."/>
            <person name="Haas F.B."/>
            <person name="Piednoel M."/>
            <person name="Gundlach H."/>
            <person name="Van Bel M."/>
            <person name="Meyberg R."/>
            <person name="Vives C."/>
            <person name="Morata J."/>
            <person name="Symeonidi A."/>
            <person name="Hiss M."/>
            <person name="Muchero W."/>
            <person name="Kamisugi Y."/>
            <person name="Saleh O."/>
            <person name="Blanc G."/>
            <person name="Decker E.L."/>
            <person name="van Gessel N."/>
            <person name="Grimwood J."/>
            <person name="Hayes R.D."/>
            <person name="Graham S.W."/>
            <person name="Gunter L.E."/>
            <person name="McDaniel S.F."/>
            <person name="Hoernstein S.N.W."/>
            <person name="Larsson A."/>
            <person name="Li F.W."/>
            <person name="Perroud P.F."/>
            <person name="Phillips J."/>
            <person name="Ranjan P."/>
            <person name="Rokshar D.S."/>
            <person name="Rothfels C.J."/>
            <person name="Schneider L."/>
            <person name="Shu S."/>
            <person name="Stevenson D.W."/>
            <person name="Thummler F."/>
            <person name="Tillich M."/>
            <person name="Villarreal Aguilar J.C."/>
            <person name="Widiez T."/>
            <person name="Wong G.K."/>
            <person name="Wymore A."/>
            <person name="Zhang Y."/>
            <person name="Zimmer A.D."/>
            <person name="Quatrano R.S."/>
            <person name="Mayer K.F.X."/>
            <person name="Goodstein D."/>
            <person name="Casacuberta J.M."/>
            <person name="Vandepoele K."/>
            <person name="Reski R."/>
            <person name="Cuming A.C."/>
            <person name="Tuskan G.A."/>
            <person name="Maumus F."/>
            <person name="Salse J."/>
            <person name="Schmutz J."/>
            <person name="Rensing S.A."/>
        </authorList>
    </citation>
    <scope>NUCLEOTIDE SEQUENCE [LARGE SCALE GENOMIC DNA]</scope>
    <source>
        <strain evidence="2 3">cv. Gransden 2004</strain>
    </source>
</reference>
<evidence type="ECO:0000313" key="1">
    <source>
        <dbReference type="EMBL" id="PNR43544.1"/>
    </source>
</evidence>
<dbReference type="EMBL" id="ABEU02000012">
    <property type="protein sequence ID" value="PNR43544.1"/>
    <property type="molecule type" value="Genomic_DNA"/>
</dbReference>
<dbReference type="Proteomes" id="UP000006727">
    <property type="component" value="Chromosome 12"/>
</dbReference>
<sequence length="42" mass="5186">MQWQGKYDNKFLQDIFYKIEDNLHNIVRDRFSRRVGNISLLN</sequence>
<protein>
    <submittedName>
        <fullName evidence="1 2">Uncharacterized protein</fullName>
    </submittedName>
</protein>
<dbReference type="Gramene" id="Pp3c12_7460V3.1">
    <property type="protein sequence ID" value="Pp3c12_7460V3.1"/>
    <property type="gene ID" value="Pp3c12_7460"/>
</dbReference>
<dbReference type="InParanoid" id="A0A2K1JPS5"/>
<reference evidence="1 3" key="1">
    <citation type="journal article" date="2008" name="Science">
        <title>The Physcomitrella genome reveals evolutionary insights into the conquest of land by plants.</title>
        <authorList>
            <person name="Rensing S."/>
            <person name="Lang D."/>
            <person name="Zimmer A."/>
            <person name="Terry A."/>
            <person name="Salamov A."/>
            <person name="Shapiro H."/>
            <person name="Nishiyama T."/>
            <person name="Perroud P.-F."/>
            <person name="Lindquist E."/>
            <person name="Kamisugi Y."/>
            <person name="Tanahashi T."/>
            <person name="Sakakibara K."/>
            <person name="Fujita T."/>
            <person name="Oishi K."/>
            <person name="Shin-I T."/>
            <person name="Kuroki Y."/>
            <person name="Toyoda A."/>
            <person name="Suzuki Y."/>
            <person name="Hashimoto A."/>
            <person name="Yamaguchi K."/>
            <person name="Sugano A."/>
            <person name="Kohara Y."/>
            <person name="Fujiyama A."/>
            <person name="Anterola A."/>
            <person name="Aoki S."/>
            <person name="Ashton N."/>
            <person name="Barbazuk W.B."/>
            <person name="Barker E."/>
            <person name="Bennetzen J."/>
            <person name="Bezanilla M."/>
            <person name="Blankenship R."/>
            <person name="Cho S.H."/>
            <person name="Dutcher S."/>
            <person name="Estelle M."/>
            <person name="Fawcett J.A."/>
            <person name="Gundlach H."/>
            <person name="Hanada K."/>
            <person name="Heyl A."/>
            <person name="Hicks K.A."/>
            <person name="Hugh J."/>
            <person name="Lohr M."/>
            <person name="Mayer K."/>
            <person name="Melkozernov A."/>
            <person name="Murata T."/>
            <person name="Nelson D."/>
            <person name="Pils B."/>
            <person name="Prigge M."/>
            <person name="Reiss B."/>
            <person name="Renner T."/>
            <person name="Rombauts S."/>
            <person name="Rushton P."/>
            <person name="Sanderfoot A."/>
            <person name="Schween G."/>
            <person name="Shiu S.-H."/>
            <person name="Stueber K."/>
            <person name="Theodoulou F.L."/>
            <person name="Tu H."/>
            <person name="Van de Peer Y."/>
            <person name="Verrier P.J."/>
            <person name="Waters E."/>
            <person name="Wood A."/>
            <person name="Yang L."/>
            <person name="Cove D."/>
            <person name="Cuming A."/>
            <person name="Hasebe M."/>
            <person name="Lucas S."/>
            <person name="Mishler D.B."/>
            <person name="Reski R."/>
            <person name="Grigoriev I."/>
            <person name="Quatrano R.S."/>
            <person name="Boore J.L."/>
        </authorList>
    </citation>
    <scope>NUCLEOTIDE SEQUENCE [LARGE SCALE GENOMIC DNA]</scope>
    <source>
        <strain evidence="2 3">cv. Gransden 2004</strain>
    </source>
</reference>
<organism evidence="1">
    <name type="scientific">Physcomitrium patens</name>
    <name type="common">Spreading-leaved earth moss</name>
    <name type="synonym">Physcomitrella patens</name>
    <dbReference type="NCBI Taxonomy" id="3218"/>
    <lineage>
        <taxon>Eukaryota</taxon>
        <taxon>Viridiplantae</taxon>
        <taxon>Streptophyta</taxon>
        <taxon>Embryophyta</taxon>
        <taxon>Bryophyta</taxon>
        <taxon>Bryophytina</taxon>
        <taxon>Bryopsida</taxon>
        <taxon>Funariidae</taxon>
        <taxon>Funariales</taxon>
        <taxon>Funariaceae</taxon>
        <taxon>Physcomitrium</taxon>
    </lineage>
</organism>
<accession>A0A2K1JPS5</accession>
<evidence type="ECO:0000313" key="3">
    <source>
        <dbReference type="Proteomes" id="UP000006727"/>
    </source>
</evidence>
<evidence type="ECO:0000313" key="2">
    <source>
        <dbReference type="EnsemblPlants" id="Pp3c12_7460V3.1"/>
    </source>
</evidence>
<proteinExistence type="predicted"/>
<name>A0A2K1JPS5_PHYPA</name>
<gene>
    <name evidence="1" type="ORF">PHYPA_015925</name>
</gene>
<dbReference type="PaxDb" id="3218-PP1S56_211V6.1"/>
<keyword evidence="3" id="KW-1185">Reference proteome</keyword>
<reference evidence="2" key="3">
    <citation type="submission" date="2020-12" db="UniProtKB">
        <authorList>
            <consortium name="EnsemblPlants"/>
        </authorList>
    </citation>
    <scope>IDENTIFICATION</scope>
</reference>